<dbReference type="PANTHER" id="PTHR19306">
    <property type="entry name" value="STRUCTURAL MAINTENANCE OF CHROMOSOMES 5,6 SMC5, SMC6"/>
    <property type="match status" value="1"/>
</dbReference>
<feature type="coiled-coil region" evidence="12">
    <location>
        <begin position="751"/>
        <end position="862"/>
    </location>
</feature>
<protein>
    <recommendedName>
        <fullName evidence="13">Rad50/SbcC-type AAA domain-containing protein</fullName>
    </recommendedName>
</protein>
<dbReference type="GO" id="GO:0003684">
    <property type="term" value="F:damaged DNA binding"/>
    <property type="evidence" value="ECO:0007669"/>
    <property type="project" value="TreeGrafter"/>
</dbReference>
<keyword evidence="7" id="KW-0067">ATP-binding</keyword>
<feature type="coiled-coil region" evidence="12">
    <location>
        <begin position="248"/>
        <end position="328"/>
    </location>
</feature>
<comment type="similarity">
    <text evidence="3">Belongs to the SMC family. SMC6 subfamily.</text>
</comment>
<dbReference type="SUPFAM" id="SSF52540">
    <property type="entry name" value="P-loop containing nucleoside triphosphate hydrolases"/>
    <property type="match status" value="1"/>
</dbReference>
<keyword evidence="11" id="KW-0539">Nucleus</keyword>
<dbReference type="Gene3D" id="1.20.5.340">
    <property type="match status" value="1"/>
</dbReference>
<dbReference type="GO" id="GO:0005524">
    <property type="term" value="F:ATP binding"/>
    <property type="evidence" value="ECO:0007669"/>
    <property type="project" value="UniProtKB-KW"/>
</dbReference>
<evidence type="ECO:0000256" key="7">
    <source>
        <dbReference type="ARBA" id="ARBA00022840"/>
    </source>
</evidence>
<reference evidence="14 15" key="1">
    <citation type="submission" date="2020-07" db="EMBL/GenBank/DDBJ databases">
        <title>The yeast mating-type switching endonuclease HO is a domesticated member of an unorthodox homing genetic element family.</title>
        <authorList>
            <person name="Coughlan A.Y."/>
            <person name="Lombardi L."/>
            <person name="Braun-Galleani S."/>
            <person name="Martos A.R."/>
            <person name="Galeote V."/>
            <person name="Bigey F."/>
            <person name="Dequin S."/>
            <person name="Byrne K.P."/>
            <person name="Wolfe K.H."/>
        </authorList>
    </citation>
    <scope>NUCLEOTIDE SEQUENCE [LARGE SCALE GENOMIC DNA]</scope>
    <source>
        <strain evidence="14 15">NRRL Y-6702</strain>
    </source>
</reference>
<dbReference type="GO" id="GO:0003697">
    <property type="term" value="F:single-stranded DNA binding"/>
    <property type="evidence" value="ECO:0007669"/>
    <property type="project" value="TreeGrafter"/>
</dbReference>
<dbReference type="RefSeq" id="XP_037143312.1">
    <property type="nucleotide sequence ID" value="XM_037287417.1"/>
</dbReference>
<dbReference type="EMBL" id="CP058605">
    <property type="protein sequence ID" value="QLG71584.1"/>
    <property type="molecule type" value="Genomic_DNA"/>
</dbReference>
<dbReference type="InterPro" id="IPR027417">
    <property type="entry name" value="P-loop_NTPase"/>
</dbReference>
<dbReference type="GO" id="GO:0016887">
    <property type="term" value="F:ATP hydrolysis activity"/>
    <property type="evidence" value="ECO:0007669"/>
    <property type="project" value="InterPro"/>
</dbReference>
<evidence type="ECO:0000256" key="12">
    <source>
        <dbReference type="SAM" id="Coils"/>
    </source>
</evidence>
<evidence type="ECO:0000256" key="1">
    <source>
        <dbReference type="ARBA" id="ARBA00004123"/>
    </source>
</evidence>
<evidence type="ECO:0000256" key="6">
    <source>
        <dbReference type="ARBA" id="ARBA00022763"/>
    </source>
</evidence>
<dbReference type="GO" id="GO:0005634">
    <property type="term" value="C:nucleus"/>
    <property type="evidence" value="ECO:0007669"/>
    <property type="project" value="UniProtKB-SubCell"/>
</dbReference>
<evidence type="ECO:0000259" key="13">
    <source>
        <dbReference type="Pfam" id="PF13476"/>
    </source>
</evidence>
<name>A0A7H9AZR9_ZYGMR</name>
<keyword evidence="9" id="KW-0233">DNA recombination</keyword>
<evidence type="ECO:0000256" key="9">
    <source>
        <dbReference type="ARBA" id="ARBA00023172"/>
    </source>
</evidence>
<dbReference type="InterPro" id="IPR038729">
    <property type="entry name" value="Rad50/SbcC_AAA"/>
</dbReference>
<gene>
    <name evidence="14" type="ORF">HG535_0B06290</name>
</gene>
<dbReference type="GO" id="GO:0000724">
    <property type="term" value="P:double-strand break repair via homologous recombination"/>
    <property type="evidence" value="ECO:0007669"/>
    <property type="project" value="TreeGrafter"/>
</dbReference>
<comment type="subcellular location">
    <subcellularLocation>
        <location evidence="2">Chromosome</location>
    </subcellularLocation>
    <subcellularLocation>
        <location evidence="1">Nucleus</location>
    </subcellularLocation>
</comment>
<dbReference type="Pfam" id="PF13476">
    <property type="entry name" value="AAA_23"/>
    <property type="match status" value="1"/>
</dbReference>
<dbReference type="Gene3D" id="3.40.50.300">
    <property type="entry name" value="P-loop containing nucleotide triphosphate hydrolases"/>
    <property type="match status" value="2"/>
</dbReference>
<evidence type="ECO:0000256" key="3">
    <source>
        <dbReference type="ARBA" id="ARBA00006793"/>
    </source>
</evidence>
<keyword evidence="10" id="KW-0234">DNA repair</keyword>
<dbReference type="OrthoDB" id="10265785at2759"/>
<organism evidence="14 15">
    <name type="scientific">Zygotorulaspora mrakii</name>
    <name type="common">Zygosaccharomyces mrakii</name>
    <dbReference type="NCBI Taxonomy" id="42260"/>
    <lineage>
        <taxon>Eukaryota</taxon>
        <taxon>Fungi</taxon>
        <taxon>Dikarya</taxon>
        <taxon>Ascomycota</taxon>
        <taxon>Saccharomycotina</taxon>
        <taxon>Saccharomycetes</taxon>
        <taxon>Saccharomycetales</taxon>
        <taxon>Saccharomycetaceae</taxon>
        <taxon>Zygotorulaspora</taxon>
    </lineage>
</organism>
<keyword evidence="8 12" id="KW-0175">Coiled coil</keyword>
<keyword evidence="6" id="KW-0227">DNA damage</keyword>
<accession>A0A7H9AZR9</accession>
<proteinExistence type="inferred from homology"/>
<keyword evidence="5" id="KW-0547">Nucleotide-binding</keyword>
<keyword evidence="4" id="KW-0158">Chromosome</keyword>
<sequence>MILNNNKRPPDFEEELHSLASEYDNAKQVNKKRRYQYAQMTQYPETNESSNEDLNGDISELSPAGYIKKILLKNFMCHEHFELQLGPRLNFIVGSNGSGKSAILTAISICLGAKASDTNRGTALKDLIREGCSTAKITLHLDNENHGSYHQESFGSEIIIERALKKNGTTSFSIKSVCGKEISSKKKDVQAIVDYFSVPLNNPMCFLSQDAARSFLTASTPYDKYSHFMKGTLLQEISTHLDQARTIHNNAQDNLALHLKNLNGLKQEYEDARKLLRELNETTDLNQKKRSLQGKSLWIDVKINTKSCEKLKDEIKLLEIKSKEVATKIEVRREKIESHLNSKRETEAEVETKVLLVAEKDNAHQEARRVLKDIKLKYENEKRNQLEVETNIGRCKSNLETLENTISHLKGELERETGGDKDRLRGDLSLLEAQNEQLEKNLGSLSTTLQDLRIEERRLNEERRSAVNNLQQSLGRRKTNLHRISQGEDNFLTNFDENMPSLLHTIERRSNEFVTPPIGPLGAFVTVKTGFEKWARCVQRAVSSTLSAFVVTNHRDNKLLHELIRSCRIRANIPVITYRLNKFDYSNGKAQCPHPTISDVIEFSKDEAEYVFIDQNRIEKIVLIEDKNDARNFLRKQPRNVNMALALRDQRSGFQISGGYRLDTMDYQERIRLKVGSSDDATKYIQDLIQQEESEIQATQDNFEQRLTHISSKIVSVDQEYRSIKKERQKNNMKIAEIKMNIGKEVDTGILESKINEKKSQEQAIAGYEATMEELSKRMDQISEEVHPLREDYERSKTSLLAAQEELRQLKEDTNTHHRKVEKYNDDIGAYESRIKVYTENIDRLKENVKILEDGIKSQMRDAEDFCSKEQSEDSELPNDQFEIRRQLEKISNMILRAKKTMGLSQQEIVKLFENARDKYREGQERYSAIDKALNMLYKSIQERLQNLQSSRRTTCLDADLDFRSSLRVRNFSGNLNFDNPNKSLNIFILTSNDTKARNVDTLSGGEKSFSQMALLLATWKPMRSRIIALDEFDVFMDQVNRKIGTKLIMEKLKDSARTQTIIITPQDIGKIADVDSSGVSIHKMRDPQRQNNSNYYS</sequence>
<evidence type="ECO:0000256" key="8">
    <source>
        <dbReference type="ARBA" id="ARBA00023054"/>
    </source>
</evidence>
<evidence type="ECO:0000256" key="4">
    <source>
        <dbReference type="ARBA" id="ARBA00022454"/>
    </source>
</evidence>
<feature type="domain" description="Rad50/SbcC-type AAA" evidence="13">
    <location>
        <begin position="69"/>
        <end position="319"/>
    </location>
</feature>
<dbReference type="AlphaFoldDB" id="A0A7H9AZR9"/>
<dbReference type="PANTHER" id="PTHR19306:SF6">
    <property type="entry name" value="STRUCTURAL MAINTENANCE OF CHROMOSOMES PROTEIN 6"/>
    <property type="match status" value="1"/>
</dbReference>
<feature type="coiled-coil region" evidence="12">
    <location>
        <begin position="364"/>
        <end position="469"/>
    </location>
</feature>
<dbReference type="GO" id="GO:0030915">
    <property type="term" value="C:Smc5-Smc6 complex"/>
    <property type="evidence" value="ECO:0007669"/>
    <property type="project" value="TreeGrafter"/>
</dbReference>
<evidence type="ECO:0000256" key="2">
    <source>
        <dbReference type="ARBA" id="ARBA00004286"/>
    </source>
</evidence>
<evidence type="ECO:0000313" key="15">
    <source>
        <dbReference type="Proteomes" id="UP000509704"/>
    </source>
</evidence>
<evidence type="ECO:0000256" key="11">
    <source>
        <dbReference type="ARBA" id="ARBA00023242"/>
    </source>
</evidence>
<evidence type="ECO:0000313" key="14">
    <source>
        <dbReference type="EMBL" id="QLG71584.1"/>
    </source>
</evidence>
<dbReference type="Proteomes" id="UP000509704">
    <property type="component" value="Chromosome 2"/>
</dbReference>
<dbReference type="KEGG" id="zmk:HG535_0B06290"/>
<keyword evidence="15" id="KW-1185">Reference proteome</keyword>
<evidence type="ECO:0000256" key="5">
    <source>
        <dbReference type="ARBA" id="ARBA00022741"/>
    </source>
</evidence>
<dbReference type="GeneID" id="59235246"/>
<dbReference type="GO" id="GO:0035861">
    <property type="term" value="C:site of double-strand break"/>
    <property type="evidence" value="ECO:0007669"/>
    <property type="project" value="TreeGrafter"/>
</dbReference>
<evidence type="ECO:0000256" key="10">
    <source>
        <dbReference type="ARBA" id="ARBA00023204"/>
    </source>
</evidence>